<evidence type="ECO:0000313" key="2">
    <source>
        <dbReference type="EMBL" id="GGL08125.1"/>
    </source>
</evidence>
<name>A0A8H9GCR2_9MICO</name>
<gene>
    <name evidence="2" type="ORF">GCM10009769_27890</name>
</gene>
<evidence type="ECO:0000256" key="1">
    <source>
        <dbReference type="SAM" id="MobiDB-lite"/>
    </source>
</evidence>
<proteinExistence type="predicted"/>
<feature type="region of interest" description="Disordered" evidence="1">
    <location>
        <begin position="1"/>
        <end position="21"/>
    </location>
</feature>
<dbReference type="EMBL" id="BMOI01000013">
    <property type="protein sequence ID" value="GGL08125.1"/>
    <property type="molecule type" value="Genomic_DNA"/>
</dbReference>
<evidence type="ECO:0000313" key="3">
    <source>
        <dbReference type="Proteomes" id="UP000648535"/>
    </source>
</evidence>
<comment type="caution">
    <text evidence="2">The sequence shown here is derived from an EMBL/GenBank/DDBJ whole genome shotgun (WGS) entry which is preliminary data.</text>
</comment>
<organism evidence="2 3">
    <name type="scientific">Curtobacterium luteum</name>
    <dbReference type="NCBI Taxonomy" id="33881"/>
    <lineage>
        <taxon>Bacteria</taxon>
        <taxon>Bacillati</taxon>
        <taxon>Actinomycetota</taxon>
        <taxon>Actinomycetes</taxon>
        <taxon>Micrococcales</taxon>
        <taxon>Microbacteriaceae</taxon>
        <taxon>Curtobacterium</taxon>
    </lineage>
</organism>
<sequence length="196" mass="21261">MTAAEDSCEEPKRPGEPVPEGRRFRVPLSTFRHEVPTELQELYVDVAAGQALIPNLKMGIGSLVVHRWDAAYAADGWMLFGADLTLDLGHPFGSMFYRNDADGRVLRVGVKWHPPVQQLEFPALHPSKPELTSDCTAEEVAAVVLDARSRIGTLVAVNAQIGSFVATEESENAILDASGLGLERLSEDDPRLAGDA</sequence>
<feature type="compositionally biased region" description="Basic and acidic residues" evidence="1">
    <location>
        <begin position="9"/>
        <end position="21"/>
    </location>
</feature>
<dbReference type="AlphaFoldDB" id="A0A8H9GCR2"/>
<accession>A0A8H9GCR2</accession>
<protein>
    <submittedName>
        <fullName evidence="2">Uncharacterized protein</fullName>
    </submittedName>
</protein>
<reference evidence="2" key="1">
    <citation type="journal article" date="2014" name="Int. J. Syst. Evol. Microbiol.">
        <title>Complete genome sequence of Corynebacterium casei LMG S-19264T (=DSM 44701T), isolated from a smear-ripened cheese.</title>
        <authorList>
            <consortium name="US DOE Joint Genome Institute (JGI-PGF)"/>
            <person name="Walter F."/>
            <person name="Albersmeier A."/>
            <person name="Kalinowski J."/>
            <person name="Ruckert C."/>
        </authorList>
    </citation>
    <scope>NUCLEOTIDE SEQUENCE</scope>
    <source>
        <strain evidence="2">JCM 1480</strain>
    </source>
</reference>
<dbReference type="Proteomes" id="UP000648535">
    <property type="component" value="Unassembled WGS sequence"/>
</dbReference>
<reference evidence="2" key="2">
    <citation type="submission" date="2020-09" db="EMBL/GenBank/DDBJ databases">
        <authorList>
            <person name="Sun Q."/>
            <person name="Ohkuma M."/>
        </authorList>
    </citation>
    <scope>NUCLEOTIDE SEQUENCE</scope>
    <source>
        <strain evidence="2">JCM 1480</strain>
    </source>
</reference>